<gene>
    <name evidence="2" type="ORF">CDAR_557851</name>
</gene>
<reference evidence="2 3" key="1">
    <citation type="submission" date="2021-06" db="EMBL/GenBank/DDBJ databases">
        <title>Caerostris darwini draft genome.</title>
        <authorList>
            <person name="Kono N."/>
            <person name="Arakawa K."/>
        </authorList>
    </citation>
    <scope>NUCLEOTIDE SEQUENCE [LARGE SCALE GENOMIC DNA]</scope>
</reference>
<protein>
    <submittedName>
        <fullName evidence="2">Uncharacterized protein</fullName>
    </submittedName>
</protein>
<feature type="compositionally biased region" description="Basic and acidic residues" evidence="1">
    <location>
        <begin position="69"/>
        <end position="87"/>
    </location>
</feature>
<sequence>MEILRLTASLSADWSREEMRITENFQKTGNSASHVHLKSAKRNSKREFLLSEKFSRSVEIFAPVPERPFAELQDRDKGERKKTDRQSKNNFENRTITCNLPNCLFSPAQKPISLGNPSRSFICSNLIPKSSFVVSNKPRRAGPQLPLNDWKSKLFRERIKISQQEQER</sequence>
<accession>A0AAV4RFL1</accession>
<feature type="region of interest" description="Disordered" evidence="1">
    <location>
        <begin position="69"/>
        <end position="92"/>
    </location>
</feature>
<evidence type="ECO:0000256" key="1">
    <source>
        <dbReference type="SAM" id="MobiDB-lite"/>
    </source>
</evidence>
<proteinExistence type="predicted"/>
<name>A0AAV4RFL1_9ARAC</name>
<dbReference type="AlphaFoldDB" id="A0AAV4RFL1"/>
<dbReference type="Proteomes" id="UP001054837">
    <property type="component" value="Unassembled WGS sequence"/>
</dbReference>
<keyword evidence="3" id="KW-1185">Reference proteome</keyword>
<comment type="caution">
    <text evidence="2">The sequence shown here is derived from an EMBL/GenBank/DDBJ whole genome shotgun (WGS) entry which is preliminary data.</text>
</comment>
<evidence type="ECO:0000313" key="3">
    <source>
        <dbReference type="Proteomes" id="UP001054837"/>
    </source>
</evidence>
<organism evidence="2 3">
    <name type="scientific">Caerostris darwini</name>
    <dbReference type="NCBI Taxonomy" id="1538125"/>
    <lineage>
        <taxon>Eukaryota</taxon>
        <taxon>Metazoa</taxon>
        <taxon>Ecdysozoa</taxon>
        <taxon>Arthropoda</taxon>
        <taxon>Chelicerata</taxon>
        <taxon>Arachnida</taxon>
        <taxon>Araneae</taxon>
        <taxon>Araneomorphae</taxon>
        <taxon>Entelegynae</taxon>
        <taxon>Araneoidea</taxon>
        <taxon>Araneidae</taxon>
        <taxon>Caerostris</taxon>
    </lineage>
</organism>
<dbReference type="EMBL" id="BPLQ01005964">
    <property type="protein sequence ID" value="GIY18897.1"/>
    <property type="molecule type" value="Genomic_DNA"/>
</dbReference>
<evidence type="ECO:0000313" key="2">
    <source>
        <dbReference type="EMBL" id="GIY18897.1"/>
    </source>
</evidence>